<proteinExistence type="predicted"/>
<dbReference type="CDD" id="cd03221">
    <property type="entry name" value="ABCF_EF-3"/>
    <property type="match status" value="2"/>
</dbReference>
<feature type="domain" description="ABC transporter" evidence="4">
    <location>
        <begin position="272"/>
        <end position="480"/>
    </location>
</feature>
<sequence length="524" mass="60015">MLLFEGTSLKKHIQDRLLFDIDLIQVHEHQRIGLVGRNGTGKTSLLKIITGEELVDGGNVNHFTSVKLVPQFKETRSEKSGGEITQQYLQLAFNEKPGLLILDEPTTHLDTQRIDWLEKKLANYQGAFVVVSHDRTFLNNVCTEIWEIEDGSLNAFKGDYNAYAEQKELIKTQQQIAFEKYEREKKQLEKAIRQKEERAQRATKKPKNLSSSEARITGAKTHYANIQKKLRGSAKALETRLEQLDRIDKVKELPEIKMDILNKESLTNQSVLRAENIKGEVDGRKLWNPFSLYLYGGDKVAIIGKNGTGKTTLLKKIVERDERIAIPEKVRIGYFSQHLTILDDDKTIIENIQLTSSQDETLIRTVLARMHFWDEDVYKKVGILSGGEKVKVALAKLFLSDVNMLVLDEPTNFLDIESLEALETLMKSYHGTILFVTHDRTLVTNIATKIIDIKDGKITVFDGSYEAYEEWLENQTKSNNDDQLLLIETKISDVLGRLSLEPSRELEDEFQRLLKEKKELTKKL</sequence>
<dbReference type="NCBIfam" id="NF000170">
    <property type="entry name" value="ABCF_Vga_all"/>
    <property type="match status" value="1"/>
</dbReference>
<evidence type="ECO:0000256" key="2">
    <source>
        <dbReference type="ARBA" id="ARBA00022840"/>
    </source>
</evidence>
<dbReference type="GO" id="GO:0016887">
    <property type="term" value="F:ATP hydrolysis activity"/>
    <property type="evidence" value="ECO:0007669"/>
    <property type="project" value="InterPro"/>
</dbReference>
<dbReference type="InterPro" id="IPR051309">
    <property type="entry name" value="ABCF_ATPase"/>
</dbReference>
<dbReference type="Gene3D" id="3.40.50.300">
    <property type="entry name" value="P-loop containing nucleotide triphosphate hydrolases"/>
    <property type="match status" value="3"/>
</dbReference>
<dbReference type="InterPro" id="IPR017871">
    <property type="entry name" value="ABC_transporter-like_CS"/>
</dbReference>
<feature type="region of interest" description="Disordered" evidence="3">
    <location>
        <begin position="193"/>
        <end position="212"/>
    </location>
</feature>
<dbReference type="InterPro" id="IPR027417">
    <property type="entry name" value="P-loop_NTPase"/>
</dbReference>
<dbReference type="EMBL" id="MH454240">
    <property type="protein sequence ID" value="AXN76174.1"/>
    <property type="molecule type" value="Genomic_DNA"/>
</dbReference>
<dbReference type="SMART" id="SM00382">
    <property type="entry name" value="AAA"/>
    <property type="match status" value="2"/>
</dbReference>
<organism evidence="5">
    <name type="scientific">Staphylococcus aureus</name>
    <dbReference type="NCBI Taxonomy" id="1280"/>
    <lineage>
        <taxon>Bacteria</taxon>
        <taxon>Bacillati</taxon>
        <taxon>Bacillota</taxon>
        <taxon>Bacilli</taxon>
        <taxon>Bacillales</taxon>
        <taxon>Staphylococcaceae</taxon>
        <taxon>Staphylococcus</taxon>
    </lineage>
</organism>
<protein>
    <submittedName>
        <fullName evidence="5">Vga(E)</fullName>
    </submittedName>
</protein>
<dbReference type="SUPFAM" id="SSF52540">
    <property type="entry name" value="P-loop containing nucleoside triphosphate hydrolases"/>
    <property type="match status" value="2"/>
</dbReference>
<evidence type="ECO:0000256" key="1">
    <source>
        <dbReference type="ARBA" id="ARBA00022741"/>
    </source>
</evidence>
<evidence type="ECO:0000259" key="4">
    <source>
        <dbReference type="PROSITE" id="PS50893"/>
    </source>
</evidence>
<dbReference type="NCBIfam" id="NF000355">
    <property type="entry name" value="ribo_prot_ABC_F"/>
    <property type="match status" value="1"/>
</dbReference>
<dbReference type="PANTHER" id="PTHR42855">
    <property type="entry name" value="ABC TRANSPORTER ATP-BINDING SUBUNIT"/>
    <property type="match status" value="1"/>
</dbReference>
<dbReference type="Pfam" id="PF00005">
    <property type="entry name" value="ABC_tran"/>
    <property type="match status" value="2"/>
</dbReference>
<dbReference type="PROSITE" id="PS50893">
    <property type="entry name" value="ABC_TRANSPORTER_2"/>
    <property type="match status" value="1"/>
</dbReference>
<dbReference type="InterPro" id="IPR003593">
    <property type="entry name" value="AAA+_ATPase"/>
</dbReference>
<dbReference type="AlphaFoldDB" id="A0A346FV33"/>
<name>A0A346FV33_STAAU</name>
<dbReference type="RefSeq" id="WP_031795517.1">
    <property type="nucleotide sequence ID" value="NZ_CAKOFH010000046.1"/>
</dbReference>
<dbReference type="PROSITE" id="PS00211">
    <property type="entry name" value="ABC_TRANSPORTER_1"/>
    <property type="match status" value="1"/>
</dbReference>
<keyword evidence="2" id="KW-0067">ATP-binding</keyword>
<reference evidence="5" key="1">
    <citation type="submission" date="2018-06" db="EMBL/GenBank/DDBJ databases">
        <title>Characterization of erythromycin-resistant Staphylococci of Greek origin.</title>
        <authorList>
            <person name="Papagiannitsis C.C."/>
            <person name="Petinaki E."/>
        </authorList>
    </citation>
    <scope>NUCLEOTIDE SEQUENCE</scope>
    <source>
        <strain evidence="5">Sau-3221Lar</strain>
    </source>
</reference>
<dbReference type="GO" id="GO:0005524">
    <property type="term" value="F:ATP binding"/>
    <property type="evidence" value="ECO:0007669"/>
    <property type="project" value="UniProtKB-KW"/>
</dbReference>
<evidence type="ECO:0000256" key="3">
    <source>
        <dbReference type="SAM" id="MobiDB-lite"/>
    </source>
</evidence>
<accession>A0A346FV33</accession>
<evidence type="ECO:0000313" key="5">
    <source>
        <dbReference type="EMBL" id="AXN76174.1"/>
    </source>
</evidence>
<dbReference type="PANTHER" id="PTHR42855:SF2">
    <property type="entry name" value="DRUG RESISTANCE ABC TRANSPORTER,ATP-BINDING PROTEIN"/>
    <property type="match status" value="1"/>
</dbReference>
<dbReference type="InterPro" id="IPR003439">
    <property type="entry name" value="ABC_transporter-like_ATP-bd"/>
</dbReference>
<keyword evidence="1" id="KW-0547">Nucleotide-binding</keyword>